<organism evidence="2 3">
    <name type="scientific">Celerinatantimonas yamalensis</name>
    <dbReference type="NCBI Taxonomy" id="559956"/>
    <lineage>
        <taxon>Bacteria</taxon>
        <taxon>Pseudomonadati</taxon>
        <taxon>Pseudomonadota</taxon>
        <taxon>Gammaproteobacteria</taxon>
        <taxon>Celerinatantimonadaceae</taxon>
        <taxon>Celerinatantimonas</taxon>
    </lineage>
</organism>
<dbReference type="Gene3D" id="3.40.630.30">
    <property type="match status" value="1"/>
</dbReference>
<dbReference type="PANTHER" id="PTHR39173:SF1">
    <property type="entry name" value="ACETYLTRANSFERASE"/>
    <property type="match status" value="1"/>
</dbReference>
<evidence type="ECO:0000313" key="2">
    <source>
        <dbReference type="EMBL" id="MFM2484195.1"/>
    </source>
</evidence>
<dbReference type="EMBL" id="JBEQCT010000001">
    <property type="protein sequence ID" value="MFM2484195.1"/>
    <property type="molecule type" value="Genomic_DNA"/>
</dbReference>
<reference evidence="2 3" key="1">
    <citation type="journal article" date="2013" name="Int. J. Syst. Evol. Microbiol.">
        <title>Celerinatantimonas yamalensis sp. nov., a cold-adapted diazotrophic bacterium from a cold permafrost brine.</title>
        <authorList>
            <person name="Shcherbakova V."/>
            <person name="Chuvilskaya N."/>
            <person name="Rivkina E."/>
            <person name="Demidov N."/>
            <person name="Uchaeva V."/>
            <person name="Suetin S."/>
            <person name="Suzina N."/>
            <person name="Gilichinsky D."/>
        </authorList>
    </citation>
    <scope>NUCLEOTIDE SEQUENCE [LARGE SCALE GENOMIC DNA]</scope>
    <source>
        <strain evidence="2 3">C7</strain>
    </source>
</reference>
<dbReference type="InterPro" id="IPR000182">
    <property type="entry name" value="GNAT_dom"/>
</dbReference>
<name>A0ABW9G4P2_9GAMM</name>
<dbReference type="GO" id="GO:0016746">
    <property type="term" value="F:acyltransferase activity"/>
    <property type="evidence" value="ECO:0007669"/>
    <property type="project" value="UniProtKB-KW"/>
</dbReference>
<evidence type="ECO:0000313" key="3">
    <source>
        <dbReference type="Proteomes" id="UP001629953"/>
    </source>
</evidence>
<dbReference type="RefSeq" id="WP_408622333.1">
    <property type="nucleotide sequence ID" value="NZ_JBEQCT010000001.1"/>
</dbReference>
<keyword evidence="2" id="KW-0012">Acyltransferase</keyword>
<feature type="domain" description="N-acetyltransferase" evidence="1">
    <location>
        <begin position="30"/>
        <end position="171"/>
    </location>
</feature>
<protein>
    <submittedName>
        <fullName evidence="2">GNAT family N-acetyltransferase</fullName>
        <ecNumber evidence="2">2.3.1.-</ecNumber>
    </submittedName>
</protein>
<dbReference type="PROSITE" id="PS51186">
    <property type="entry name" value="GNAT"/>
    <property type="match status" value="1"/>
</dbReference>
<proteinExistence type="predicted"/>
<comment type="caution">
    <text evidence="2">The sequence shown here is derived from an EMBL/GenBank/DDBJ whole genome shotgun (WGS) entry which is preliminary data.</text>
</comment>
<dbReference type="PANTHER" id="PTHR39173">
    <property type="entry name" value="ACETYLTRANSFERASE"/>
    <property type="match status" value="1"/>
</dbReference>
<evidence type="ECO:0000259" key="1">
    <source>
        <dbReference type="PROSITE" id="PS51186"/>
    </source>
</evidence>
<dbReference type="EC" id="2.3.1.-" evidence="2"/>
<dbReference type="Pfam" id="PF13302">
    <property type="entry name" value="Acetyltransf_3"/>
    <property type="match status" value="1"/>
</dbReference>
<sequence length="179" mass="20564">MKLIVPTLALKNAFDAFYDDYIRHDAMNAERYRLGHHDYASYIHQLDNEANGINLRTGYVPSDHYWLVDNHCSHLLGCIRLRHRIDNDFLYQEGGHIGYDMMPSARRQGNGSLMLKLVLVKAREKGFSKVLVTADQDNIASRKVIENNGGQLENMIFGPVLSRCIARYWIDLTNYPCSC</sequence>
<dbReference type="SUPFAM" id="SSF55729">
    <property type="entry name" value="Acyl-CoA N-acyltransferases (Nat)"/>
    <property type="match status" value="1"/>
</dbReference>
<keyword evidence="3" id="KW-1185">Reference proteome</keyword>
<dbReference type="Proteomes" id="UP001629953">
    <property type="component" value="Unassembled WGS sequence"/>
</dbReference>
<accession>A0ABW9G4P2</accession>
<dbReference type="InterPro" id="IPR016181">
    <property type="entry name" value="Acyl_CoA_acyltransferase"/>
</dbReference>
<keyword evidence="2" id="KW-0808">Transferase</keyword>
<gene>
    <name evidence="2" type="ORF">ABUE30_03790</name>
</gene>